<evidence type="ECO:0000313" key="3">
    <source>
        <dbReference type="Proteomes" id="UP000815698"/>
    </source>
</evidence>
<feature type="region of interest" description="Disordered" evidence="1">
    <location>
        <begin position="27"/>
        <end position="48"/>
    </location>
</feature>
<evidence type="ECO:0008006" key="4">
    <source>
        <dbReference type="Google" id="ProtNLM"/>
    </source>
</evidence>
<organism evidence="2 3">
    <name type="scientific">Dermabacter jinjuensis</name>
    <dbReference type="NCBI Taxonomy" id="1667168"/>
    <lineage>
        <taxon>Bacteria</taxon>
        <taxon>Bacillati</taxon>
        <taxon>Actinomycetota</taxon>
        <taxon>Actinomycetes</taxon>
        <taxon>Micrococcales</taxon>
        <taxon>Dermabacteraceae</taxon>
        <taxon>Dermabacter</taxon>
    </lineage>
</organism>
<evidence type="ECO:0000256" key="1">
    <source>
        <dbReference type="SAM" id="MobiDB-lite"/>
    </source>
</evidence>
<feature type="compositionally biased region" description="Basic and acidic residues" evidence="1">
    <location>
        <begin position="31"/>
        <end position="48"/>
    </location>
</feature>
<sequence>MSVQVSVAPRIAADPQRLALAQSVLGQAEAKTQRERGPVRGEELERSGHSFPVPRALEELISRGEVRAGSSIEVTGPCGTSLALALAAAAMGEESWCALVGMPHVGIAACADIGVDPRRTALIPDPGAQLSSVLSALIDGIEVIVLGADLALTPAQWRTAKNRARTQGSLLIRLGEARCDLAVQSSSPRWVGLARGSGRLRFRSARVAACGRGAAGSGSAMEIRIPTPAGVLASAPRTAVPTSRRGKAPSRARATLTLVQSGNR</sequence>
<dbReference type="EMBL" id="CP023482">
    <property type="protein sequence ID" value="ATH96590.1"/>
    <property type="molecule type" value="Genomic_DNA"/>
</dbReference>
<reference evidence="2 3" key="1">
    <citation type="journal article" date="2016" name="Int. J. Syst. Evol. Microbiol.">
        <title>Dermabacter jinjuensis sp. nov., a novel species of the genus Dermabacter isolated from a clinical specimen.</title>
        <authorList>
            <person name="Park Y.K."/>
            <person name="Lee K.M."/>
            <person name="Lee W.K."/>
            <person name="Cho M.J."/>
            <person name="Lee H.S."/>
            <person name="Cho Y.G."/>
            <person name="Lee Y.C."/>
            <person name="Lee W.K."/>
            <person name="Seong W.K."/>
            <person name="Hwang K.J."/>
        </authorList>
    </citation>
    <scope>NUCLEOTIDE SEQUENCE [LARGE SCALE GENOMIC DNA]</scope>
    <source>
        <strain evidence="2 3">32T</strain>
    </source>
</reference>
<dbReference type="RefSeq" id="WP_016664576.1">
    <property type="nucleotide sequence ID" value="NZ_CP023482.1"/>
</dbReference>
<dbReference type="Proteomes" id="UP000815698">
    <property type="component" value="Chromosome"/>
</dbReference>
<accession>A0ABN5DY95</accession>
<protein>
    <recommendedName>
        <fullName evidence="4">Protein ImuA</fullName>
    </recommendedName>
</protein>
<keyword evidence="3" id="KW-1185">Reference proteome</keyword>
<gene>
    <name evidence="2" type="ORF">COP05_05415</name>
</gene>
<name>A0ABN5DY95_9MICO</name>
<proteinExistence type="predicted"/>
<evidence type="ECO:0000313" key="2">
    <source>
        <dbReference type="EMBL" id="ATH96590.1"/>
    </source>
</evidence>